<dbReference type="Pfam" id="PF00465">
    <property type="entry name" value="Fe-ADH"/>
    <property type="match status" value="1"/>
</dbReference>
<dbReference type="Gene3D" id="1.20.1090.10">
    <property type="entry name" value="Dehydroquinate synthase-like - alpha domain"/>
    <property type="match status" value="1"/>
</dbReference>
<dbReference type="STRING" id="1458461.BN1012_Phect2666"/>
<dbReference type="InterPro" id="IPR018211">
    <property type="entry name" value="ADH_Fe_CS"/>
</dbReference>
<dbReference type="FunFam" id="3.40.50.1970:FF:000003">
    <property type="entry name" value="Alcohol dehydrogenase, iron-containing"/>
    <property type="match status" value="1"/>
</dbReference>
<comment type="cofactor">
    <cofactor evidence="1">
        <name>Fe cation</name>
        <dbReference type="ChEBI" id="CHEBI:24875"/>
    </cofactor>
</comment>
<gene>
    <name evidence="8" type="ORF">BN1012_Phect2666</name>
</gene>
<evidence type="ECO:0000313" key="9">
    <source>
        <dbReference type="Proteomes" id="UP000032160"/>
    </source>
</evidence>
<dbReference type="Pfam" id="PF25137">
    <property type="entry name" value="ADH_Fe_C"/>
    <property type="match status" value="1"/>
</dbReference>
<evidence type="ECO:0000259" key="6">
    <source>
        <dbReference type="Pfam" id="PF00465"/>
    </source>
</evidence>
<evidence type="ECO:0000256" key="2">
    <source>
        <dbReference type="ARBA" id="ARBA00007358"/>
    </source>
</evidence>
<dbReference type="AlphaFoldDB" id="X5MH09"/>
<evidence type="ECO:0000256" key="4">
    <source>
        <dbReference type="ARBA" id="ARBA00023027"/>
    </source>
</evidence>
<dbReference type="GO" id="GO:0004022">
    <property type="term" value="F:alcohol dehydrogenase (NAD+) activity"/>
    <property type="evidence" value="ECO:0007669"/>
    <property type="project" value="UniProtKB-EC"/>
</dbReference>
<accession>X5MH09</accession>
<keyword evidence="4" id="KW-0520">NAD</keyword>
<feature type="domain" description="Fe-containing alcohol dehydrogenase-like C-terminal" evidence="7">
    <location>
        <begin position="187"/>
        <end position="375"/>
    </location>
</feature>
<dbReference type="CDD" id="cd14861">
    <property type="entry name" value="Fe-ADH-like"/>
    <property type="match status" value="1"/>
</dbReference>
<dbReference type="PROSITE" id="PS00913">
    <property type="entry name" value="ADH_IRON_1"/>
    <property type="match status" value="1"/>
</dbReference>
<evidence type="ECO:0000256" key="5">
    <source>
        <dbReference type="ARBA" id="ARBA00049243"/>
    </source>
</evidence>
<dbReference type="InterPro" id="IPR056798">
    <property type="entry name" value="ADH_Fe_C"/>
</dbReference>
<feature type="domain" description="Alcohol dehydrogenase iron-type/glycerol dehydrogenase GldA" evidence="6">
    <location>
        <begin position="14"/>
        <end position="176"/>
    </location>
</feature>
<organism evidence="8 9">
    <name type="scientific">Candidatus Phaeomarinibacter ectocarpi</name>
    <dbReference type="NCBI Taxonomy" id="1458461"/>
    <lineage>
        <taxon>Bacteria</taxon>
        <taxon>Pseudomonadati</taxon>
        <taxon>Pseudomonadota</taxon>
        <taxon>Alphaproteobacteria</taxon>
        <taxon>Hyphomicrobiales</taxon>
        <taxon>Parvibaculaceae</taxon>
        <taxon>Candidatus Phaeomarinibacter</taxon>
    </lineage>
</organism>
<evidence type="ECO:0000256" key="3">
    <source>
        <dbReference type="ARBA" id="ARBA00023002"/>
    </source>
</evidence>
<dbReference type="Proteomes" id="UP000032160">
    <property type="component" value="Chromosome I"/>
</dbReference>
<dbReference type="EC" id="1.1.1.1" evidence="8"/>
<dbReference type="HOGENOM" id="CLU_007207_0_0_5"/>
<evidence type="ECO:0000259" key="7">
    <source>
        <dbReference type="Pfam" id="PF25137"/>
    </source>
</evidence>
<dbReference type="InterPro" id="IPR001670">
    <property type="entry name" value="ADH_Fe/GldA"/>
</dbReference>
<evidence type="ECO:0000313" key="8">
    <source>
        <dbReference type="EMBL" id="CDO60879.1"/>
    </source>
</evidence>
<dbReference type="InterPro" id="IPR039697">
    <property type="entry name" value="Alcohol_dehydrogenase_Fe"/>
</dbReference>
<dbReference type="OrthoDB" id="9815791at2"/>
<name>X5MH09_9HYPH</name>
<dbReference type="KEGG" id="pect:BN1012_Phect2666"/>
<comment type="similarity">
    <text evidence="2">Belongs to the iron-containing alcohol dehydrogenase family.</text>
</comment>
<keyword evidence="9" id="KW-1185">Reference proteome</keyword>
<dbReference type="SUPFAM" id="SSF56796">
    <property type="entry name" value="Dehydroquinate synthase-like"/>
    <property type="match status" value="1"/>
</dbReference>
<evidence type="ECO:0000256" key="1">
    <source>
        <dbReference type="ARBA" id="ARBA00001962"/>
    </source>
</evidence>
<dbReference type="PATRIC" id="fig|1458461.3.peg.2671"/>
<dbReference type="PANTHER" id="PTHR11496">
    <property type="entry name" value="ALCOHOL DEHYDROGENASE"/>
    <property type="match status" value="1"/>
</dbReference>
<proteinExistence type="inferred from homology"/>
<dbReference type="RefSeq" id="WP_043948818.1">
    <property type="nucleotide sequence ID" value="NZ_HG966617.1"/>
</dbReference>
<dbReference type="EMBL" id="HG966617">
    <property type="protein sequence ID" value="CDO60879.1"/>
    <property type="molecule type" value="Genomic_DNA"/>
</dbReference>
<dbReference type="GO" id="GO:0046872">
    <property type="term" value="F:metal ion binding"/>
    <property type="evidence" value="ECO:0007669"/>
    <property type="project" value="InterPro"/>
</dbReference>
<comment type="catalytic activity">
    <reaction evidence="5">
        <text>a primary alcohol + NAD(+) = an aldehyde + NADH + H(+)</text>
        <dbReference type="Rhea" id="RHEA:10736"/>
        <dbReference type="ChEBI" id="CHEBI:15378"/>
        <dbReference type="ChEBI" id="CHEBI:15734"/>
        <dbReference type="ChEBI" id="CHEBI:17478"/>
        <dbReference type="ChEBI" id="CHEBI:57540"/>
        <dbReference type="ChEBI" id="CHEBI:57945"/>
        <dbReference type="EC" id="1.1.1.1"/>
    </reaction>
</comment>
<sequence>MATLNYLNTTHIDFGSRSMVADTMKQLGIKRPMIVTDKGIVAAGILDKVREAMGNEFSPEIFDGTPENPTEEATLEALAQYKASGCDGIISLGGGSSMDLAKGLGLLATHDGDLTQFAAIEGGSALIGETTPHIAMPTTAGTGSEVSVGTVIITKDGRKLIFASQNLIPKVALCDPELTLGLPARLTAATGMDAITHCIEAVISPMDNPPAEAVGLDGLRRAFKMGYLENAVADGQDKDARYNMMMAASEGAMAFIKGLGAVHSMSHACGRIKELKLHHGTLNAVILPAVLRYNADFVGDKYDRIREAMGLPANADLADEIEALNARIGIPKNLGEMGVSMDTPGIVENAVTDVSTFTNPRPLEASDYEKLFEQAIG</sequence>
<reference evidence="8 9" key="1">
    <citation type="journal article" date="2014" name="Front. Genet.">
        <title>Genome and metabolic network of "Candidatus Phaeomarinobacter ectocarpi" Ec32, a new candidate genus of Alphaproteobacteria frequently associated with brown algae.</title>
        <authorList>
            <person name="Dittami S.M."/>
            <person name="Barbeyron T."/>
            <person name="Boyen C."/>
            <person name="Cambefort J."/>
            <person name="Collet G."/>
            <person name="Delage L."/>
            <person name="Gobet A."/>
            <person name="Groisillier A."/>
            <person name="Leblanc C."/>
            <person name="Michel G."/>
            <person name="Scornet D."/>
            <person name="Siegel A."/>
            <person name="Tapia J.E."/>
            <person name="Tonon T."/>
        </authorList>
    </citation>
    <scope>NUCLEOTIDE SEQUENCE [LARGE SCALE GENOMIC DNA]</scope>
    <source>
        <strain evidence="8 9">Ec32</strain>
    </source>
</reference>
<keyword evidence="3 8" id="KW-0560">Oxidoreductase</keyword>
<protein>
    <submittedName>
        <fullName evidence="8">Alcohol dehydrogenase</fullName>
        <ecNumber evidence="8">1.1.1.1</ecNumber>
    </submittedName>
</protein>
<dbReference type="Gene3D" id="3.40.50.1970">
    <property type="match status" value="1"/>
</dbReference>
<dbReference type="PANTHER" id="PTHR11496:SF102">
    <property type="entry name" value="ALCOHOL DEHYDROGENASE 4"/>
    <property type="match status" value="1"/>
</dbReference>